<organism evidence="1 2">
    <name type="scientific">Prunus yedoensis var. nudiflora</name>
    <dbReference type="NCBI Taxonomy" id="2094558"/>
    <lineage>
        <taxon>Eukaryota</taxon>
        <taxon>Viridiplantae</taxon>
        <taxon>Streptophyta</taxon>
        <taxon>Embryophyta</taxon>
        <taxon>Tracheophyta</taxon>
        <taxon>Spermatophyta</taxon>
        <taxon>Magnoliopsida</taxon>
        <taxon>eudicotyledons</taxon>
        <taxon>Gunneridae</taxon>
        <taxon>Pentapetalae</taxon>
        <taxon>rosids</taxon>
        <taxon>fabids</taxon>
        <taxon>Rosales</taxon>
        <taxon>Rosaceae</taxon>
        <taxon>Amygdaloideae</taxon>
        <taxon>Amygdaleae</taxon>
        <taxon>Prunus</taxon>
    </lineage>
</organism>
<comment type="caution">
    <text evidence="1">The sequence shown here is derived from an EMBL/GenBank/DDBJ whole genome shotgun (WGS) entry which is preliminary data.</text>
</comment>
<reference evidence="1 2" key="1">
    <citation type="submission" date="2018-02" db="EMBL/GenBank/DDBJ databases">
        <title>Draft genome of wild Prunus yedoensis var. nudiflora.</title>
        <authorList>
            <person name="Baek S."/>
            <person name="Kim J.-H."/>
            <person name="Choi K."/>
            <person name="Kim G.-B."/>
            <person name="Cho A."/>
            <person name="Jang H."/>
            <person name="Shin C.-H."/>
            <person name="Yu H.-J."/>
            <person name="Mun J.-H."/>
        </authorList>
    </citation>
    <scope>NUCLEOTIDE SEQUENCE [LARGE SCALE GENOMIC DNA]</scope>
    <source>
        <strain evidence="2">cv. Jeju island</strain>
        <tissue evidence="1">Leaf</tissue>
    </source>
</reference>
<dbReference type="Proteomes" id="UP000250321">
    <property type="component" value="Unassembled WGS sequence"/>
</dbReference>
<protein>
    <submittedName>
        <fullName evidence="1">Uncharacterized protein</fullName>
    </submittedName>
</protein>
<dbReference type="OrthoDB" id="37886at2759"/>
<name>A0A314ZDW1_PRUYE</name>
<dbReference type="EMBL" id="PJQY01000242">
    <property type="protein sequence ID" value="PQQ15021.1"/>
    <property type="molecule type" value="Genomic_DNA"/>
</dbReference>
<sequence length="216" mass="25205">MSALNLESECKEIHDSWGQLNQLALALASRTGLKGNRLEKLTRQFMERTWQTDSKRQIKWLTTENRQLLVLGFHQREMTANGVPHLKEPPHYAHGVKRELESFSRSWLSMRRPQQDIKAFMKIKSYTHKPLQEPTTLTARPGRLNGKLRFLTKEFPPIANDGVSKCTDRRSEAVEMRRLGLSVCCSEATLKWDLANCGSYNRKRQRFETQMNRSRF</sequence>
<evidence type="ECO:0000313" key="1">
    <source>
        <dbReference type="EMBL" id="PQQ15021.1"/>
    </source>
</evidence>
<keyword evidence="2" id="KW-1185">Reference proteome</keyword>
<evidence type="ECO:0000313" key="2">
    <source>
        <dbReference type="Proteomes" id="UP000250321"/>
    </source>
</evidence>
<proteinExistence type="predicted"/>
<dbReference type="AlphaFoldDB" id="A0A314ZDW1"/>
<gene>
    <name evidence="1" type="ORF">Pyn_31063</name>
</gene>
<accession>A0A314ZDW1</accession>